<dbReference type="Pfam" id="PF00651">
    <property type="entry name" value="BTB"/>
    <property type="match status" value="1"/>
</dbReference>
<dbReference type="EMBL" id="JAPEUY010000016">
    <property type="protein sequence ID" value="KAJ4365185.1"/>
    <property type="molecule type" value="Genomic_DNA"/>
</dbReference>
<dbReference type="PANTHER" id="PTHR47843:SF2">
    <property type="entry name" value="BTB DOMAIN-CONTAINING PROTEIN"/>
    <property type="match status" value="1"/>
</dbReference>
<dbReference type="InterPro" id="IPR011333">
    <property type="entry name" value="SKP1/BTB/POZ_sf"/>
</dbReference>
<keyword evidence="3" id="KW-1185">Reference proteome</keyword>
<evidence type="ECO:0000313" key="2">
    <source>
        <dbReference type="EMBL" id="KAJ4365185.1"/>
    </source>
</evidence>
<organism evidence="2 3">
    <name type="scientific">Neocucurbitaria cava</name>
    <dbReference type="NCBI Taxonomy" id="798079"/>
    <lineage>
        <taxon>Eukaryota</taxon>
        <taxon>Fungi</taxon>
        <taxon>Dikarya</taxon>
        <taxon>Ascomycota</taxon>
        <taxon>Pezizomycotina</taxon>
        <taxon>Dothideomycetes</taxon>
        <taxon>Pleosporomycetidae</taxon>
        <taxon>Pleosporales</taxon>
        <taxon>Pleosporineae</taxon>
        <taxon>Cucurbitariaceae</taxon>
        <taxon>Neocucurbitaria</taxon>
    </lineage>
</organism>
<protein>
    <recommendedName>
        <fullName evidence="1">BTB domain-containing protein</fullName>
    </recommendedName>
</protein>
<evidence type="ECO:0000259" key="1">
    <source>
        <dbReference type="PROSITE" id="PS50097"/>
    </source>
</evidence>
<dbReference type="SMART" id="SM00225">
    <property type="entry name" value="BTB"/>
    <property type="match status" value="1"/>
</dbReference>
<gene>
    <name evidence="2" type="ORF">N0V83_008803</name>
</gene>
<dbReference type="Proteomes" id="UP001140560">
    <property type="component" value="Unassembled WGS sequence"/>
</dbReference>
<dbReference type="CDD" id="cd18186">
    <property type="entry name" value="BTB_POZ_ZBTB_KLHL-like"/>
    <property type="match status" value="1"/>
</dbReference>
<evidence type="ECO:0000313" key="3">
    <source>
        <dbReference type="Proteomes" id="UP001140560"/>
    </source>
</evidence>
<dbReference type="InterPro" id="IPR000210">
    <property type="entry name" value="BTB/POZ_dom"/>
</dbReference>
<feature type="domain" description="BTB" evidence="1">
    <location>
        <begin position="18"/>
        <end position="89"/>
    </location>
</feature>
<reference evidence="2" key="1">
    <citation type="submission" date="2022-10" db="EMBL/GenBank/DDBJ databases">
        <title>Tapping the CABI collections for fungal endophytes: first genome assemblies for Collariella, Neodidymelliopsis, Ascochyta clinopodiicola, Didymella pomorum, Didymosphaeria variabile, Neocosmospora piperis and Neocucurbitaria cava.</title>
        <authorList>
            <person name="Hill R."/>
        </authorList>
    </citation>
    <scope>NUCLEOTIDE SEQUENCE</scope>
    <source>
        <strain evidence="2">IMI 356814</strain>
    </source>
</reference>
<dbReference type="OrthoDB" id="194443at2759"/>
<accession>A0A9W8Y3P9</accession>
<dbReference type="Gene3D" id="3.30.710.10">
    <property type="entry name" value="Potassium Channel Kv1.1, Chain A"/>
    <property type="match status" value="1"/>
</dbReference>
<dbReference type="AlphaFoldDB" id="A0A9W8Y3P9"/>
<dbReference type="SUPFAM" id="SSF54695">
    <property type="entry name" value="POZ domain"/>
    <property type="match status" value="1"/>
</dbReference>
<dbReference type="PROSITE" id="PS50097">
    <property type="entry name" value="BTB"/>
    <property type="match status" value="1"/>
</dbReference>
<name>A0A9W8Y3P9_9PLEO</name>
<proteinExistence type="predicted"/>
<dbReference type="PANTHER" id="PTHR47843">
    <property type="entry name" value="BTB DOMAIN-CONTAINING PROTEIN-RELATED"/>
    <property type="match status" value="1"/>
</dbReference>
<comment type="caution">
    <text evidence="2">The sequence shown here is derived from an EMBL/GenBank/DDBJ whole genome shotgun (WGS) entry which is preliminary data.</text>
</comment>
<sequence>MAGKATSQAPRLSALTRLDDMITVKIGPEHTTYHIHKGLLVHHSEYFRRALNGNWLESDDKTVVIDDMEPGPFDTFVDWLYTGKLPWRPFGDGEYAISSKWAMPHEGDETKLTLCLLQIKSYVVADRLGAGKLVKAINNHFIDSYKFQAPWYKTVIYAFDHIPSERPILWFLIDTHCVYWSEDYDKKHRGEEALQDELPHEFLLGVMKRMRSLHVLLPKGASLDETKYYDDGGGCE</sequence>